<reference evidence="1" key="1">
    <citation type="submission" date="2024-09" db="EMBL/GenBank/DDBJ databases">
        <title>Black Yeasts Isolated from many extreme environments.</title>
        <authorList>
            <person name="Coleine C."/>
            <person name="Stajich J.E."/>
            <person name="Selbmann L."/>
        </authorList>
    </citation>
    <scope>NUCLEOTIDE SEQUENCE</scope>
    <source>
        <strain evidence="1">CCFEE 5737</strain>
    </source>
</reference>
<comment type="caution">
    <text evidence="1">The sequence shown here is derived from an EMBL/GenBank/DDBJ whole genome shotgun (WGS) entry which is preliminary data.</text>
</comment>
<proteinExistence type="predicted"/>
<feature type="non-terminal residue" evidence="1">
    <location>
        <position position="73"/>
    </location>
</feature>
<organism evidence="1 2">
    <name type="scientific">Coniosporium uncinatum</name>
    <dbReference type="NCBI Taxonomy" id="93489"/>
    <lineage>
        <taxon>Eukaryota</taxon>
        <taxon>Fungi</taxon>
        <taxon>Dikarya</taxon>
        <taxon>Ascomycota</taxon>
        <taxon>Pezizomycotina</taxon>
        <taxon>Dothideomycetes</taxon>
        <taxon>Dothideomycetes incertae sedis</taxon>
        <taxon>Coniosporium</taxon>
    </lineage>
</organism>
<evidence type="ECO:0000313" key="1">
    <source>
        <dbReference type="EMBL" id="KAK3076175.1"/>
    </source>
</evidence>
<gene>
    <name evidence="1" type="ORF">LTS18_013712</name>
</gene>
<dbReference type="Proteomes" id="UP001186974">
    <property type="component" value="Unassembled WGS sequence"/>
</dbReference>
<name>A0ACC3DHZ1_9PEZI</name>
<keyword evidence="2" id="KW-1185">Reference proteome</keyword>
<protein>
    <submittedName>
        <fullName evidence="1">Uncharacterized protein</fullName>
    </submittedName>
</protein>
<accession>A0ACC3DHZ1</accession>
<evidence type="ECO:0000313" key="2">
    <source>
        <dbReference type="Proteomes" id="UP001186974"/>
    </source>
</evidence>
<dbReference type="EMBL" id="JAWDJW010004276">
    <property type="protein sequence ID" value="KAK3076175.1"/>
    <property type="molecule type" value="Genomic_DNA"/>
</dbReference>
<sequence>MEKDLRDGAKLSARIDKINAELITRFENIMHHAGTDKTDYPSTAFNTLQMDHETHALIRATEDVLTLTRQMQE</sequence>